<dbReference type="EMBL" id="BAABFR010000003">
    <property type="protein sequence ID" value="GAA4383832.1"/>
    <property type="molecule type" value="Genomic_DNA"/>
</dbReference>
<keyword evidence="7" id="KW-1185">Reference proteome</keyword>
<feature type="domain" description="HTH tetR-type" evidence="5">
    <location>
        <begin position="6"/>
        <end position="66"/>
    </location>
</feature>
<protein>
    <submittedName>
        <fullName evidence="6">TetR/AcrR family transcriptional regulator</fullName>
    </submittedName>
</protein>
<evidence type="ECO:0000313" key="7">
    <source>
        <dbReference type="Proteomes" id="UP001500635"/>
    </source>
</evidence>
<keyword evidence="2 4" id="KW-0238">DNA-binding</keyword>
<gene>
    <name evidence="6" type="ORF">GCM10023147_03590</name>
</gene>
<evidence type="ECO:0000256" key="3">
    <source>
        <dbReference type="ARBA" id="ARBA00023163"/>
    </source>
</evidence>
<dbReference type="Gene3D" id="1.10.357.10">
    <property type="entry name" value="Tetracycline Repressor, domain 2"/>
    <property type="match status" value="1"/>
</dbReference>
<dbReference type="PROSITE" id="PS50977">
    <property type="entry name" value="HTH_TETR_2"/>
    <property type="match status" value="1"/>
</dbReference>
<dbReference type="SUPFAM" id="SSF48498">
    <property type="entry name" value="Tetracyclin repressor-like, C-terminal domain"/>
    <property type="match status" value="1"/>
</dbReference>
<keyword evidence="1" id="KW-0805">Transcription regulation</keyword>
<dbReference type="InterPro" id="IPR009057">
    <property type="entry name" value="Homeodomain-like_sf"/>
</dbReference>
<accession>A0ABP8J2R1</accession>
<dbReference type="InterPro" id="IPR001647">
    <property type="entry name" value="HTH_TetR"/>
</dbReference>
<feature type="DNA-binding region" description="H-T-H motif" evidence="4">
    <location>
        <begin position="29"/>
        <end position="48"/>
    </location>
</feature>
<dbReference type="InterPro" id="IPR050109">
    <property type="entry name" value="HTH-type_TetR-like_transc_reg"/>
</dbReference>
<evidence type="ECO:0000256" key="2">
    <source>
        <dbReference type="ARBA" id="ARBA00023125"/>
    </source>
</evidence>
<sequence length="202" mass="21540">MTTSTTSRRELLTRAGVELLEDSGPDALSTRKVATRAGTTTMAVYTEFGSISGLIASIVDYGFGLLNDALAAIPSTNDPVADLHRVSEQYRAFALAHPHLYRVMYAVGPVGGYVRNGPELLQGSPAFGVHLRAVRRVVDTAPPDDRPDAFDLAVQIWASVHGVVLIELSGFLASIEAQDPPDVLHSVVDGLVGATLSRHPVR</sequence>
<keyword evidence="3" id="KW-0804">Transcription</keyword>
<dbReference type="RefSeq" id="WP_344990022.1">
    <property type="nucleotide sequence ID" value="NZ_BAABFR010000003.1"/>
</dbReference>
<dbReference type="Pfam" id="PF00440">
    <property type="entry name" value="TetR_N"/>
    <property type="match status" value="1"/>
</dbReference>
<dbReference type="Proteomes" id="UP001500635">
    <property type="component" value="Unassembled WGS sequence"/>
</dbReference>
<dbReference type="SUPFAM" id="SSF46689">
    <property type="entry name" value="Homeodomain-like"/>
    <property type="match status" value="1"/>
</dbReference>
<dbReference type="PANTHER" id="PTHR30055:SF234">
    <property type="entry name" value="HTH-TYPE TRANSCRIPTIONAL REGULATOR BETI"/>
    <property type="match status" value="1"/>
</dbReference>
<dbReference type="InterPro" id="IPR036271">
    <property type="entry name" value="Tet_transcr_reg_TetR-rel_C_sf"/>
</dbReference>
<dbReference type="InterPro" id="IPR025996">
    <property type="entry name" value="MT1864/Rv1816-like_C"/>
</dbReference>
<dbReference type="Pfam" id="PF13305">
    <property type="entry name" value="TetR_C_33"/>
    <property type="match status" value="1"/>
</dbReference>
<name>A0ABP8J2R1_9ACTN</name>
<reference evidence="7" key="1">
    <citation type="journal article" date="2019" name="Int. J. Syst. Evol. Microbiol.">
        <title>The Global Catalogue of Microorganisms (GCM) 10K type strain sequencing project: providing services to taxonomists for standard genome sequencing and annotation.</title>
        <authorList>
            <consortium name="The Broad Institute Genomics Platform"/>
            <consortium name="The Broad Institute Genome Sequencing Center for Infectious Disease"/>
            <person name="Wu L."/>
            <person name="Ma J."/>
        </authorList>
    </citation>
    <scope>NUCLEOTIDE SEQUENCE [LARGE SCALE GENOMIC DNA]</scope>
    <source>
        <strain evidence="7">JCM 17688</strain>
    </source>
</reference>
<dbReference type="PANTHER" id="PTHR30055">
    <property type="entry name" value="HTH-TYPE TRANSCRIPTIONAL REGULATOR RUTR"/>
    <property type="match status" value="1"/>
</dbReference>
<proteinExistence type="predicted"/>
<evidence type="ECO:0000259" key="5">
    <source>
        <dbReference type="PROSITE" id="PS50977"/>
    </source>
</evidence>
<evidence type="ECO:0000256" key="1">
    <source>
        <dbReference type="ARBA" id="ARBA00023015"/>
    </source>
</evidence>
<comment type="caution">
    <text evidence="6">The sequence shown here is derived from an EMBL/GenBank/DDBJ whole genome shotgun (WGS) entry which is preliminary data.</text>
</comment>
<evidence type="ECO:0000256" key="4">
    <source>
        <dbReference type="PROSITE-ProRule" id="PRU00335"/>
    </source>
</evidence>
<evidence type="ECO:0000313" key="6">
    <source>
        <dbReference type="EMBL" id="GAA4383832.1"/>
    </source>
</evidence>
<organism evidence="6 7">
    <name type="scientific">Tsukamurella soli</name>
    <dbReference type="NCBI Taxonomy" id="644556"/>
    <lineage>
        <taxon>Bacteria</taxon>
        <taxon>Bacillati</taxon>
        <taxon>Actinomycetota</taxon>
        <taxon>Actinomycetes</taxon>
        <taxon>Mycobacteriales</taxon>
        <taxon>Tsukamurellaceae</taxon>
        <taxon>Tsukamurella</taxon>
    </lineage>
</organism>